<name>A0A2I2GCF4_9EURO</name>
<dbReference type="RefSeq" id="XP_024705854.1">
    <property type="nucleotide sequence ID" value="XM_024842503.1"/>
</dbReference>
<keyword evidence="1" id="KW-0732">Signal</keyword>
<feature type="chain" id="PRO_5014175396" description="Secreted protein" evidence="1">
    <location>
        <begin position="27"/>
        <end position="72"/>
    </location>
</feature>
<dbReference type="Proteomes" id="UP000234275">
    <property type="component" value="Unassembled WGS sequence"/>
</dbReference>
<proteinExistence type="predicted"/>
<evidence type="ECO:0000256" key="1">
    <source>
        <dbReference type="SAM" id="SignalP"/>
    </source>
</evidence>
<dbReference type="VEuPathDB" id="FungiDB:P170DRAFT_148168"/>
<sequence>MMNATEFGFFFAFAFYFFLLLSSSLGDDLLPGINWIGSLHPPGRSCLLSVESTRAKEHDGNPLEQVTTTKTI</sequence>
<accession>A0A2I2GCF4</accession>
<dbReference type="EMBL" id="MSFO01000003">
    <property type="protein sequence ID" value="PLB50552.1"/>
    <property type="molecule type" value="Genomic_DNA"/>
</dbReference>
<comment type="caution">
    <text evidence="2">The sequence shown here is derived from an EMBL/GenBank/DDBJ whole genome shotgun (WGS) entry which is preliminary data.</text>
</comment>
<keyword evidence="3" id="KW-1185">Reference proteome</keyword>
<evidence type="ECO:0000313" key="3">
    <source>
        <dbReference type="Proteomes" id="UP000234275"/>
    </source>
</evidence>
<dbReference type="AlphaFoldDB" id="A0A2I2GCF4"/>
<reference evidence="2 3" key="1">
    <citation type="submission" date="2016-12" db="EMBL/GenBank/DDBJ databases">
        <title>The genomes of Aspergillus section Nigri reveals drivers in fungal speciation.</title>
        <authorList>
            <consortium name="DOE Joint Genome Institute"/>
            <person name="Vesth T.C."/>
            <person name="Nybo J."/>
            <person name="Theobald S."/>
            <person name="Brandl J."/>
            <person name="Frisvad J.C."/>
            <person name="Nielsen K.F."/>
            <person name="Lyhne E.K."/>
            <person name="Kogle M.E."/>
            <person name="Kuo A."/>
            <person name="Riley R."/>
            <person name="Clum A."/>
            <person name="Nolan M."/>
            <person name="Lipzen A."/>
            <person name="Salamov A."/>
            <person name="Henrissat B."/>
            <person name="Wiebenga A."/>
            <person name="De Vries R.P."/>
            <person name="Grigoriev I.V."/>
            <person name="Mortensen U.H."/>
            <person name="Andersen M.R."/>
            <person name="Baker S.E."/>
        </authorList>
    </citation>
    <scope>NUCLEOTIDE SEQUENCE [LARGE SCALE GENOMIC DNA]</scope>
    <source>
        <strain evidence="2 3">IBT 23096</strain>
    </source>
</reference>
<feature type="signal peptide" evidence="1">
    <location>
        <begin position="1"/>
        <end position="26"/>
    </location>
</feature>
<gene>
    <name evidence="2" type="ORF">P170DRAFT_148168</name>
</gene>
<dbReference type="GeneID" id="36550200"/>
<evidence type="ECO:0008006" key="4">
    <source>
        <dbReference type="Google" id="ProtNLM"/>
    </source>
</evidence>
<protein>
    <recommendedName>
        <fullName evidence="4">Secreted protein</fullName>
    </recommendedName>
</protein>
<evidence type="ECO:0000313" key="2">
    <source>
        <dbReference type="EMBL" id="PLB50552.1"/>
    </source>
</evidence>
<organism evidence="2 3">
    <name type="scientific">Aspergillus steynii IBT 23096</name>
    <dbReference type="NCBI Taxonomy" id="1392250"/>
    <lineage>
        <taxon>Eukaryota</taxon>
        <taxon>Fungi</taxon>
        <taxon>Dikarya</taxon>
        <taxon>Ascomycota</taxon>
        <taxon>Pezizomycotina</taxon>
        <taxon>Eurotiomycetes</taxon>
        <taxon>Eurotiomycetidae</taxon>
        <taxon>Eurotiales</taxon>
        <taxon>Aspergillaceae</taxon>
        <taxon>Aspergillus</taxon>
        <taxon>Aspergillus subgen. Circumdati</taxon>
    </lineage>
</organism>